<evidence type="ECO:0000313" key="1">
    <source>
        <dbReference type="Proteomes" id="UP000000437"/>
    </source>
</evidence>
<proteinExistence type="predicted"/>
<sequence length="233" mass="25877">MRMKRGCPEVQSSAFSETLFENVSVSSGRSQSQLQTRICCKKMRKTLTALSKSKQTGQFADTRLATQMAKYTWTSSARFSPAGDLPLRAQADYLCWTYSGCLDSLPDSSPSQSSQMRRPSEPALPHVSRNQPATPSLIHDWADSSNCRCGSLARNEKKLSWFCSRGDGRGEENAAERSKTTATADLCLLSSAKTQMKRSLRNDVRIAIAQTLNPKKEVEIVREFASHSSRIEI</sequence>
<accession>A0AC58JWI2</accession>
<dbReference type="RefSeq" id="XP_073810864.1">
    <property type="nucleotide sequence ID" value="XM_073954763.1"/>
</dbReference>
<name>A0AC58JWI2_DANRE</name>
<dbReference type="Proteomes" id="UP000000437">
    <property type="component" value="Chromosome 6"/>
</dbReference>
<evidence type="ECO:0000313" key="2">
    <source>
        <dbReference type="RefSeq" id="XP_073810864.1"/>
    </source>
</evidence>
<reference evidence="2" key="1">
    <citation type="submission" date="2025-08" db="UniProtKB">
        <authorList>
            <consortium name="RefSeq"/>
        </authorList>
    </citation>
    <scope>IDENTIFICATION</scope>
    <source>
        <strain evidence="2">Tuebingen</strain>
        <tissue evidence="2">Fibroblasts and whole tissue</tissue>
    </source>
</reference>
<protein>
    <submittedName>
        <fullName evidence="2">Uncharacterized protein isoform X2</fullName>
    </submittedName>
</protein>
<keyword evidence="1" id="KW-1185">Reference proteome</keyword>
<organism evidence="1 2">
    <name type="scientific">Danio rerio</name>
    <name type="common">Zebrafish</name>
    <name type="synonym">Brachydanio rerio</name>
    <dbReference type="NCBI Taxonomy" id="7955"/>
    <lineage>
        <taxon>Eukaryota</taxon>
        <taxon>Metazoa</taxon>
        <taxon>Chordata</taxon>
        <taxon>Craniata</taxon>
        <taxon>Vertebrata</taxon>
        <taxon>Euteleostomi</taxon>
        <taxon>Actinopterygii</taxon>
        <taxon>Neopterygii</taxon>
        <taxon>Teleostei</taxon>
        <taxon>Ostariophysi</taxon>
        <taxon>Cypriniformes</taxon>
        <taxon>Danionidae</taxon>
        <taxon>Danioninae</taxon>
        <taxon>Danio</taxon>
    </lineage>
</organism>
<gene>
    <name evidence="2" type="primary">LOC137496031</name>
</gene>